<dbReference type="SMART" id="SM00347">
    <property type="entry name" value="HTH_MARR"/>
    <property type="match status" value="1"/>
</dbReference>
<accession>A0A5C8P7I7</accession>
<comment type="caution">
    <text evidence="2">The sequence shown here is derived from an EMBL/GenBank/DDBJ whole genome shotgun (WGS) entry which is preliminary data.</text>
</comment>
<dbReference type="SUPFAM" id="SSF46785">
    <property type="entry name" value="Winged helix' DNA-binding domain"/>
    <property type="match status" value="1"/>
</dbReference>
<dbReference type="InterPro" id="IPR036388">
    <property type="entry name" value="WH-like_DNA-bd_sf"/>
</dbReference>
<dbReference type="EMBL" id="VDUZ01000097">
    <property type="protein sequence ID" value="TXL69187.1"/>
    <property type="molecule type" value="Genomic_DNA"/>
</dbReference>
<dbReference type="AlphaFoldDB" id="A0A5C8P7I7"/>
<dbReference type="RefSeq" id="WP_147852630.1">
    <property type="nucleotide sequence ID" value="NZ_VDUZ01000097.1"/>
</dbReference>
<gene>
    <name evidence="2" type="ORF">FHP25_40055</name>
</gene>
<dbReference type="OrthoDB" id="5511415at2"/>
<proteinExistence type="predicted"/>
<evidence type="ECO:0000259" key="1">
    <source>
        <dbReference type="SMART" id="SM00347"/>
    </source>
</evidence>
<dbReference type="Gene3D" id="1.10.10.10">
    <property type="entry name" value="Winged helix-like DNA-binding domain superfamily/Winged helix DNA-binding domain"/>
    <property type="match status" value="1"/>
</dbReference>
<dbReference type="InterPro" id="IPR000835">
    <property type="entry name" value="HTH_MarR-typ"/>
</dbReference>
<protein>
    <submittedName>
        <fullName evidence="2">MarR family transcriptional regulator</fullName>
    </submittedName>
</protein>
<reference evidence="2 3" key="1">
    <citation type="submission" date="2019-06" db="EMBL/GenBank/DDBJ databases">
        <title>New taxonomy in bacterial strain CC-CFT640, isolated from vineyard.</title>
        <authorList>
            <person name="Lin S.-Y."/>
            <person name="Tsai C.-F."/>
            <person name="Young C.-C."/>
        </authorList>
    </citation>
    <scope>NUCLEOTIDE SEQUENCE [LARGE SCALE GENOMIC DNA]</scope>
    <source>
        <strain evidence="2 3">CC-CFT640</strain>
    </source>
</reference>
<dbReference type="Pfam" id="PF12802">
    <property type="entry name" value="MarR_2"/>
    <property type="match status" value="1"/>
</dbReference>
<evidence type="ECO:0000313" key="2">
    <source>
        <dbReference type="EMBL" id="TXL69187.1"/>
    </source>
</evidence>
<dbReference type="InterPro" id="IPR036390">
    <property type="entry name" value="WH_DNA-bd_sf"/>
</dbReference>
<sequence>MLAKLKGAHAMASVRHGAGTAPAAGATVNAKAEAITELMLEVAQCFFRIRALGQKTGLITSWGGGAFGFMRSLALLGPLTVPRIARMRPTSRQRMQRLADELAAEGLVRFIDNPRHRRSKLVQLTPKGEARYHALEARLLSIASTMGIALSEPDIRRTTEIVRLLSDDVKTRAERAPAARP</sequence>
<dbReference type="Proteomes" id="UP000321638">
    <property type="component" value="Unassembled WGS sequence"/>
</dbReference>
<dbReference type="GO" id="GO:0003700">
    <property type="term" value="F:DNA-binding transcription factor activity"/>
    <property type="evidence" value="ECO:0007669"/>
    <property type="project" value="InterPro"/>
</dbReference>
<feature type="domain" description="HTH marR-type" evidence="1">
    <location>
        <begin position="51"/>
        <end position="155"/>
    </location>
</feature>
<name>A0A5C8P7I7_9HYPH</name>
<evidence type="ECO:0000313" key="3">
    <source>
        <dbReference type="Proteomes" id="UP000321638"/>
    </source>
</evidence>
<keyword evidence="3" id="KW-1185">Reference proteome</keyword>
<organism evidence="2 3">
    <name type="scientific">Vineibacter terrae</name>
    <dbReference type="NCBI Taxonomy" id="2586908"/>
    <lineage>
        <taxon>Bacteria</taxon>
        <taxon>Pseudomonadati</taxon>
        <taxon>Pseudomonadota</taxon>
        <taxon>Alphaproteobacteria</taxon>
        <taxon>Hyphomicrobiales</taxon>
        <taxon>Vineibacter</taxon>
    </lineage>
</organism>